<comment type="caution">
    <text evidence="2">The sequence shown here is derived from an EMBL/GenBank/DDBJ whole genome shotgun (WGS) entry which is preliminary data.</text>
</comment>
<sequence>MFRKTPGLHPDMVMTAFEVGESEKVFDLLLVDEAHRLNQRANESSGVQNRKFREITETLFGSDDTSKTQLDWIKARSRHQIVLVDAAQSVRPADVPSELLEELVGSARAGGRLYPLMSQMRVAAGDDYVGYVRRMLGGGHTSAFVLGEAVHPQDFEGYDFRMFDSVAAMQAAVRARDVEVGLSRLLAGHAWEWKSRGDRAAFDIEIDGVQLRWNSTQTDWIASPGSLEEVGSIHTVQGYDLNYAGVIIGRDLRYDPVAGQLFVDRGSYFDTKGKENNRQLGVVYSDEDLLRFVRNVYAVLLTRGIRGTYVFVQDEGLGEYLGRFIPRFGF</sequence>
<dbReference type="EMBL" id="JAFBBU010000001">
    <property type="protein sequence ID" value="MBM7473124.1"/>
    <property type="molecule type" value="Genomic_DNA"/>
</dbReference>
<dbReference type="Pfam" id="PF09848">
    <property type="entry name" value="SLFN-g3_helicase"/>
    <property type="match status" value="1"/>
</dbReference>
<dbReference type="RefSeq" id="WP_307827214.1">
    <property type="nucleotide sequence ID" value="NZ_JAFBBU010000001.1"/>
</dbReference>
<protein>
    <submittedName>
        <fullName evidence="2">DUF2075 family protein</fullName>
    </submittedName>
</protein>
<evidence type="ECO:0000259" key="1">
    <source>
        <dbReference type="Pfam" id="PF09848"/>
    </source>
</evidence>
<organism evidence="2 3">
    <name type="scientific">Subtercola frigoramans</name>
    <dbReference type="NCBI Taxonomy" id="120298"/>
    <lineage>
        <taxon>Bacteria</taxon>
        <taxon>Bacillati</taxon>
        <taxon>Actinomycetota</taxon>
        <taxon>Actinomycetes</taxon>
        <taxon>Micrococcales</taxon>
        <taxon>Microbacteriaceae</taxon>
        <taxon>Subtercola</taxon>
    </lineage>
</organism>
<name>A0ABS2L7X9_9MICO</name>
<reference evidence="2 3" key="1">
    <citation type="submission" date="2021-01" db="EMBL/GenBank/DDBJ databases">
        <title>Sequencing the genomes of 1000 actinobacteria strains.</title>
        <authorList>
            <person name="Klenk H.-P."/>
        </authorList>
    </citation>
    <scope>NUCLEOTIDE SEQUENCE [LARGE SCALE GENOMIC DNA]</scope>
    <source>
        <strain evidence="2 3">DSM 13057</strain>
    </source>
</reference>
<keyword evidence="3" id="KW-1185">Reference proteome</keyword>
<gene>
    <name evidence="2" type="ORF">JOE66_002758</name>
</gene>
<accession>A0ABS2L7X9</accession>
<feature type="domain" description="Schlafen group 3-like DNA/RNA helicase" evidence="1">
    <location>
        <begin position="21"/>
        <end position="314"/>
    </location>
</feature>
<dbReference type="Proteomes" id="UP000776164">
    <property type="component" value="Unassembled WGS sequence"/>
</dbReference>
<evidence type="ECO:0000313" key="2">
    <source>
        <dbReference type="EMBL" id="MBM7473124.1"/>
    </source>
</evidence>
<evidence type="ECO:0000313" key="3">
    <source>
        <dbReference type="Proteomes" id="UP000776164"/>
    </source>
</evidence>
<dbReference type="InterPro" id="IPR018647">
    <property type="entry name" value="SLFN_3-like_DNA/RNA_helicase"/>
</dbReference>
<proteinExistence type="predicted"/>